<gene>
    <name evidence="1" type="ORF">CCAP1982_LOCUS21630</name>
</gene>
<accession>A0A811VF03</accession>
<dbReference type="AlphaFoldDB" id="A0A811VF03"/>
<keyword evidence="2" id="KW-1185">Reference proteome</keyword>
<comment type="caution">
    <text evidence="1">The sequence shown here is derived from an EMBL/GenBank/DDBJ whole genome shotgun (WGS) entry which is preliminary data.</text>
</comment>
<name>A0A811VF03_CERCA</name>
<reference evidence="1" key="1">
    <citation type="submission" date="2020-11" db="EMBL/GenBank/DDBJ databases">
        <authorList>
            <person name="Whitehead M."/>
        </authorList>
    </citation>
    <scope>NUCLEOTIDE SEQUENCE</scope>
    <source>
        <strain evidence="1">EGII</strain>
    </source>
</reference>
<sequence>MCVCAYVCTTVVYPERKQRQRQQRDVQNVNGVGAGVGFDVDFNVCAGSATTNVTSTKTKVQQDETNDLNANRRMAGREKQAREAMSAHNVGGVKLEWAEIKEEEEAAVNWTTAYKADVY</sequence>
<proteinExistence type="predicted"/>
<dbReference type="Proteomes" id="UP000606786">
    <property type="component" value="Unassembled WGS sequence"/>
</dbReference>
<dbReference type="EMBL" id="CAJHJT010000056">
    <property type="protein sequence ID" value="CAD7013574.1"/>
    <property type="molecule type" value="Genomic_DNA"/>
</dbReference>
<protein>
    <submittedName>
        <fullName evidence="1">(Mediterranean fruit fly) hypothetical protein</fullName>
    </submittedName>
</protein>
<evidence type="ECO:0000313" key="1">
    <source>
        <dbReference type="EMBL" id="CAD7013574.1"/>
    </source>
</evidence>
<evidence type="ECO:0000313" key="2">
    <source>
        <dbReference type="Proteomes" id="UP000606786"/>
    </source>
</evidence>
<organism evidence="1 2">
    <name type="scientific">Ceratitis capitata</name>
    <name type="common">Mediterranean fruit fly</name>
    <name type="synonym">Tephritis capitata</name>
    <dbReference type="NCBI Taxonomy" id="7213"/>
    <lineage>
        <taxon>Eukaryota</taxon>
        <taxon>Metazoa</taxon>
        <taxon>Ecdysozoa</taxon>
        <taxon>Arthropoda</taxon>
        <taxon>Hexapoda</taxon>
        <taxon>Insecta</taxon>
        <taxon>Pterygota</taxon>
        <taxon>Neoptera</taxon>
        <taxon>Endopterygota</taxon>
        <taxon>Diptera</taxon>
        <taxon>Brachycera</taxon>
        <taxon>Muscomorpha</taxon>
        <taxon>Tephritoidea</taxon>
        <taxon>Tephritidae</taxon>
        <taxon>Ceratitis</taxon>
        <taxon>Ceratitis</taxon>
    </lineage>
</organism>